<dbReference type="SMART" id="SM00249">
    <property type="entry name" value="PHD"/>
    <property type="match status" value="1"/>
</dbReference>
<evidence type="ECO:0000313" key="8">
    <source>
        <dbReference type="Proteomes" id="UP000479000"/>
    </source>
</evidence>
<organism evidence="7 8">
    <name type="scientific">Nesidiocoris tenuis</name>
    <dbReference type="NCBI Taxonomy" id="355587"/>
    <lineage>
        <taxon>Eukaryota</taxon>
        <taxon>Metazoa</taxon>
        <taxon>Ecdysozoa</taxon>
        <taxon>Arthropoda</taxon>
        <taxon>Hexapoda</taxon>
        <taxon>Insecta</taxon>
        <taxon>Pterygota</taxon>
        <taxon>Neoptera</taxon>
        <taxon>Paraneoptera</taxon>
        <taxon>Hemiptera</taxon>
        <taxon>Heteroptera</taxon>
        <taxon>Panheteroptera</taxon>
        <taxon>Cimicomorpha</taxon>
        <taxon>Miridae</taxon>
        <taxon>Dicyphina</taxon>
        <taxon>Nesidiocoris</taxon>
    </lineage>
</organism>
<dbReference type="InterPro" id="IPR057251">
    <property type="entry name" value="FP_C"/>
</dbReference>
<evidence type="ECO:0000259" key="6">
    <source>
        <dbReference type="SMART" id="SM00249"/>
    </source>
</evidence>
<dbReference type="PANTHER" id="PTHR37445">
    <property type="entry name" value="PROTEIN CBG24663"/>
    <property type="match status" value="1"/>
</dbReference>
<protein>
    <recommendedName>
        <fullName evidence="6">Zinc finger PHD-type domain-containing protein</fullName>
    </recommendedName>
</protein>
<evidence type="ECO:0000256" key="4">
    <source>
        <dbReference type="SAM" id="Coils"/>
    </source>
</evidence>
<name>A0A6H5GID3_9HEMI</name>
<feature type="coiled-coil region" evidence="4">
    <location>
        <begin position="134"/>
        <end position="175"/>
    </location>
</feature>
<accession>A0A6H5GID3</accession>
<dbReference type="InterPro" id="IPR011011">
    <property type="entry name" value="Znf_FYVE_PHD"/>
</dbReference>
<keyword evidence="8" id="KW-1185">Reference proteome</keyword>
<proteinExistence type="predicted"/>
<feature type="region of interest" description="Disordered" evidence="5">
    <location>
        <begin position="59"/>
        <end position="86"/>
    </location>
</feature>
<dbReference type="Gene3D" id="1.20.5.340">
    <property type="match status" value="1"/>
</dbReference>
<feature type="compositionally biased region" description="Acidic residues" evidence="5">
    <location>
        <begin position="71"/>
        <end position="84"/>
    </location>
</feature>
<dbReference type="PANTHER" id="PTHR37445:SF3">
    <property type="entry name" value="ZINC FINGER PHD-TYPE DOMAIN-CONTAINING PROTEIN"/>
    <property type="match status" value="1"/>
</dbReference>
<dbReference type="InterPro" id="IPR019786">
    <property type="entry name" value="Zinc_finger_PHD-type_CS"/>
</dbReference>
<dbReference type="SUPFAM" id="SSF57903">
    <property type="entry name" value="FYVE/PHD zinc finger"/>
    <property type="match status" value="1"/>
</dbReference>
<keyword evidence="3" id="KW-0862">Zinc</keyword>
<evidence type="ECO:0000256" key="2">
    <source>
        <dbReference type="ARBA" id="ARBA00022771"/>
    </source>
</evidence>
<dbReference type="Gene3D" id="3.30.40.10">
    <property type="entry name" value="Zinc/RING finger domain, C3HC4 (zinc finger)"/>
    <property type="match status" value="1"/>
</dbReference>
<reference evidence="7 8" key="1">
    <citation type="submission" date="2020-02" db="EMBL/GenBank/DDBJ databases">
        <authorList>
            <person name="Ferguson B K."/>
        </authorList>
    </citation>
    <scope>NUCLEOTIDE SEQUENCE [LARGE SCALE GENOMIC DNA]</scope>
</reference>
<evidence type="ECO:0000256" key="3">
    <source>
        <dbReference type="ARBA" id="ARBA00022833"/>
    </source>
</evidence>
<evidence type="ECO:0000256" key="1">
    <source>
        <dbReference type="ARBA" id="ARBA00022723"/>
    </source>
</evidence>
<dbReference type="InterPro" id="IPR001965">
    <property type="entry name" value="Znf_PHD"/>
</dbReference>
<dbReference type="Proteomes" id="UP000479000">
    <property type="component" value="Unassembled WGS sequence"/>
</dbReference>
<keyword evidence="4" id="KW-0175">Coiled coil</keyword>
<dbReference type="Pfam" id="PF25298">
    <property type="entry name" value="Baculo_FP_2nd"/>
    <property type="match status" value="1"/>
</dbReference>
<dbReference type="OrthoDB" id="6625804at2759"/>
<dbReference type="Pfam" id="PF03258">
    <property type="entry name" value="Baculo_FP"/>
    <property type="match status" value="1"/>
</dbReference>
<evidence type="ECO:0000313" key="7">
    <source>
        <dbReference type="EMBL" id="CAB0002782.1"/>
    </source>
</evidence>
<gene>
    <name evidence="7" type="ORF">NTEN_LOCUS8569</name>
</gene>
<dbReference type="GO" id="GO:0008270">
    <property type="term" value="F:zinc ion binding"/>
    <property type="evidence" value="ECO:0007669"/>
    <property type="project" value="UniProtKB-KW"/>
</dbReference>
<dbReference type="EMBL" id="CADCXU010012890">
    <property type="protein sequence ID" value="CAB0002782.1"/>
    <property type="molecule type" value="Genomic_DNA"/>
</dbReference>
<dbReference type="PROSITE" id="PS01359">
    <property type="entry name" value="ZF_PHD_1"/>
    <property type="match status" value="1"/>
</dbReference>
<feature type="domain" description="Zinc finger PHD-type" evidence="6">
    <location>
        <begin position="2"/>
        <end position="55"/>
    </location>
</feature>
<dbReference type="AlphaFoldDB" id="A0A6H5GID3"/>
<dbReference type="InterPro" id="IPR004941">
    <property type="entry name" value="FP_N"/>
</dbReference>
<evidence type="ECO:0000256" key="5">
    <source>
        <dbReference type="SAM" id="MobiDB-lite"/>
    </source>
</evidence>
<keyword evidence="2" id="KW-0863">Zinc-finger</keyword>
<sequence length="346" mass="39223">MSCANCLDPVSPKNAIPCSNCSKTFHPGCTRIGTLAKYKKLNTEARRKWKCGACKSKNSLRPTVNKSSEDNTSDAESEGDLDEITEQRIPSAAKLNSTMLALSAQMRTIGTTMIEFERSLNFVSAKFDETSAKLDTLTGTINSLSKDNDELKKENQFLKGEVWNLKRSVNELQQDKFKNSVEITGIPEVRNENLLSILTEIGLKLNAPVEAKDITSTYRIPSSQRDKSRRIAVNFVDMNTKKMWIEAIKKHKDFSAKDVHNSFSNASTRIYINDQLTPDNRRLFWMSRRFAAEYQFKFCWTTEGRILLKKDEGSPTIRIRDESDIWKLDGGRALLDKLNNQLSGSQ</sequence>
<keyword evidence="1" id="KW-0479">Metal-binding</keyword>
<dbReference type="InterPro" id="IPR013083">
    <property type="entry name" value="Znf_RING/FYVE/PHD"/>
</dbReference>